<evidence type="ECO:0000313" key="2">
    <source>
        <dbReference type="Proteomes" id="UP000315901"/>
    </source>
</evidence>
<organism evidence="1 2">
    <name type="scientific">Maribrevibacterium harenarium</name>
    <dbReference type="NCBI Taxonomy" id="2589817"/>
    <lineage>
        <taxon>Bacteria</taxon>
        <taxon>Pseudomonadati</taxon>
        <taxon>Pseudomonadota</taxon>
        <taxon>Gammaproteobacteria</taxon>
        <taxon>Oceanospirillales</taxon>
        <taxon>Oceanospirillaceae</taxon>
        <taxon>Maribrevibacterium</taxon>
    </lineage>
</organism>
<dbReference type="PANTHER" id="PTHR38075:SF1">
    <property type="entry name" value="DUF4139 DOMAIN-CONTAINING PROTEIN"/>
    <property type="match status" value="1"/>
</dbReference>
<accession>A0A501WDC1</accession>
<sequence length="417" mass="46833">MIVYLDIERFSLQQGRKSMVFDLKPITVSLLVIASTPLWAQSVNVVVDQQGAQVSETINSGQGPAFVPDLTTLTFLGDNAPNLDLPASEYDWSAQVGQNVRVESRLRDLSYEGKLREVDGNLFTLVTRQGTFTLPSSDFYLVSSAHKAPIRIPYNGPITYRTHDLSWQPQRNIIINGNRLDIREAALVTNRSASQVTLANAMLREGVAAPAPMQRFALADASTKEASFIHGETVYNLEDTTIAAYSTKLIQLSQQDYQIEERRFAATLHGWDNHQGIELNFAETATFTPTQNHPAGRYQTLWQTERNLIPGDSLQFGALHKHQAVTIQLNNSQDISAEARLVTAQKNGNRIVQTWEIEMKNHTRYQQKYQIDHFANGVIESFSPTWINQMNARALQLAGTLAANARHHIRYKVEITQ</sequence>
<dbReference type="EMBL" id="VFRR01000040">
    <property type="protein sequence ID" value="TPE47589.1"/>
    <property type="molecule type" value="Genomic_DNA"/>
</dbReference>
<evidence type="ECO:0008006" key="3">
    <source>
        <dbReference type="Google" id="ProtNLM"/>
    </source>
</evidence>
<dbReference type="Proteomes" id="UP000315901">
    <property type="component" value="Unassembled WGS sequence"/>
</dbReference>
<name>A0A501WDC1_9GAMM</name>
<proteinExistence type="predicted"/>
<reference evidence="1 2" key="1">
    <citation type="submission" date="2019-06" db="EMBL/GenBank/DDBJ databases">
        <title>A novel bacterium of genus Marinomonas, isolated from coastal sand.</title>
        <authorList>
            <person name="Huang H."/>
            <person name="Mo K."/>
            <person name="Hu Y."/>
        </authorList>
    </citation>
    <scope>NUCLEOTIDE SEQUENCE [LARGE SCALE GENOMIC DNA]</scope>
    <source>
        <strain evidence="1 2">HB171799</strain>
    </source>
</reference>
<protein>
    <recommendedName>
        <fullName evidence="3">DUF4139 domain-containing protein</fullName>
    </recommendedName>
</protein>
<keyword evidence="2" id="KW-1185">Reference proteome</keyword>
<comment type="caution">
    <text evidence="1">The sequence shown here is derived from an EMBL/GenBank/DDBJ whole genome shotgun (WGS) entry which is preliminary data.</text>
</comment>
<dbReference type="AlphaFoldDB" id="A0A501WDC1"/>
<dbReference type="PANTHER" id="PTHR38075">
    <property type="entry name" value="DUF4139 DOMAIN-CONTAINING PROTEIN"/>
    <property type="match status" value="1"/>
</dbReference>
<gene>
    <name evidence="1" type="ORF">FJM67_14265</name>
</gene>
<dbReference type="RefSeq" id="WP_181161517.1">
    <property type="nucleotide sequence ID" value="NZ_VFRR01000040.1"/>
</dbReference>
<evidence type="ECO:0000313" key="1">
    <source>
        <dbReference type="EMBL" id="TPE47589.1"/>
    </source>
</evidence>